<keyword evidence="4 10" id="KW-0479">Metal-binding</keyword>
<dbReference type="STRING" id="1105367.CG50_03380"/>
<keyword evidence="7 10" id="KW-1133">Transmembrane helix</keyword>
<evidence type="ECO:0000256" key="8">
    <source>
        <dbReference type="ARBA" id="ARBA00023004"/>
    </source>
</evidence>
<dbReference type="InterPro" id="IPR004329">
    <property type="entry name" value="CcmE"/>
</dbReference>
<organism evidence="12 13">
    <name type="scientific">Paenirhodobacter enshiensis</name>
    <dbReference type="NCBI Taxonomy" id="1105367"/>
    <lineage>
        <taxon>Bacteria</taxon>
        <taxon>Pseudomonadati</taxon>
        <taxon>Pseudomonadota</taxon>
        <taxon>Alphaproteobacteria</taxon>
        <taxon>Rhodobacterales</taxon>
        <taxon>Rhodobacter group</taxon>
        <taxon>Paenirhodobacter</taxon>
    </lineage>
</organism>
<feature type="binding site" description="axial binding residue" evidence="10 11">
    <location>
        <position position="126"/>
    </location>
    <ligand>
        <name>heme</name>
        <dbReference type="ChEBI" id="CHEBI:30413"/>
    </ligand>
    <ligandPart>
        <name>Fe</name>
        <dbReference type="ChEBI" id="CHEBI:18248"/>
    </ligandPart>
</feature>
<evidence type="ECO:0000256" key="3">
    <source>
        <dbReference type="ARBA" id="ARBA00022692"/>
    </source>
</evidence>
<comment type="function">
    <text evidence="10">Heme chaperone required for the biogenesis of c-type cytochromes. Transiently binds heme delivered by CcmC and transfers the heme to apo-cytochromes in a process facilitated by CcmF and CcmH.</text>
</comment>
<evidence type="ECO:0000256" key="7">
    <source>
        <dbReference type="ARBA" id="ARBA00022989"/>
    </source>
</evidence>
<evidence type="ECO:0000256" key="9">
    <source>
        <dbReference type="ARBA" id="ARBA00023136"/>
    </source>
</evidence>
<proteinExistence type="inferred from homology"/>
<feature type="binding site" description="covalent" evidence="10 11">
    <location>
        <position position="122"/>
    </location>
    <ligand>
        <name>heme</name>
        <dbReference type="ChEBI" id="CHEBI:30413"/>
    </ligand>
</feature>
<dbReference type="Pfam" id="PF03100">
    <property type="entry name" value="CcmE"/>
    <property type="match status" value="1"/>
</dbReference>
<dbReference type="eggNOG" id="COG2332">
    <property type="taxonomic scope" value="Bacteria"/>
</dbReference>
<evidence type="ECO:0000313" key="13">
    <source>
        <dbReference type="Proteomes" id="UP000028824"/>
    </source>
</evidence>
<dbReference type="GO" id="GO:0046872">
    <property type="term" value="F:metal ion binding"/>
    <property type="evidence" value="ECO:0007669"/>
    <property type="project" value="UniProtKB-KW"/>
</dbReference>
<keyword evidence="5 10" id="KW-0201">Cytochrome c-type biogenesis</keyword>
<dbReference type="InterPro" id="IPR036127">
    <property type="entry name" value="CcmE-like_sf"/>
</dbReference>
<evidence type="ECO:0000256" key="10">
    <source>
        <dbReference type="HAMAP-Rule" id="MF_01959"/>
    </source>
</evidence>
<keyword evidence="8 10" id="KW-0408">Iron</keyword>
<keyword evidence="6 10" id="KW-0735">Signal-anchor</keyword>
<dbReference type="PANTHER" id="PTHR34128">
    <property type="entry name" value="CYTOCHROME C-TYPE BIOGENESIS PROTEIN CCME HOMOLOG, MITOCHONDRIAL"/>
    <property type="match status" value="1"/>
</dbReference>
<dbReference type="GO" id="GO:0020037">
    <property type="term" value="F:heme binding"/>
    <property type="evidence" value="ECO:0007669"/>
    <property type="project" value="InterPro"/>
</dbReference>
<keyword evidence="2 10" id="KW-0349">Heme</keyword>
<dbReference type="SUPFAM" id="SSF82093">
    <property type="entry name" value="Heme chaperone CcmE"/>
    <property type="match status" value="1"/>
</dbReference>
<dbReference type="AlphaFoldDB" id="A0A086Y912"/>
<evidence type="ECO:0000256" key="2">
    <source>
        <dbReference type="ARBA" id="ARBA00022617"/>
    </source>
</evidence>
<keyword evidence="3 10" id="KW-0812">Transmembrane</keyword>
<dbReference type="GO" id="GO:0005886">
    <property type="term" value="C:plasma membrane"/>
    <property type="evidence" value="ECO:0007669"/>
    <property type="project" value="UniProtKB-SubCell"/>
</dbReference>
<dbReference type="NCBIfam" id="NF009727">
    <property type="entry name" value="PRK13254.1-1"/>
    <property type="match status" value="1"/>
</dbReference>
<keyword evidence="10" id="KW-1003">Cell membrane</keyword>
<evidence type="ECO:0000256" key="6">
    <source>
        <dbReference type="ARBA" id="ARBA00022968"/>
    </source>
</evidence>
<keyword evidence="13" id="KW-1185">Reference proteome</keyword>
<dbReference type="NCBIfam" id="NF009731">
    <property type="entry name" value="PRK13254.1-5"/>
    <property type="match status" value="1"/>
</dbReference>
<dbReference type="HAMAP" id="MF_01959">
    <property type="entry name" value="CcmE"/>
    <property type="match status" value="1"/>
</dbReference>
<accession>A0A086Y912</accession>
<comment type="subcellular location">
    <subcellularLocation>
        <location evidence="10">Cell membrane</location>
        <topology evidence="10">Single-pass type II membrane protein</topology>
    </subcellularLocation>
    <subcellularLocation>
        <location evidence="1">Membrane</location>
    </subcellularLocation>
</comment>
<comment type="caution">
    <text evidence="12">The sequence shown here is derived from an EMBL/GenBank/DDBJ whole genome shotgun (WGS) entry which is preliminary data.</text>
</comment>
<dbReference type="GO" id="GO:0017004">
    <property type="term" value="P:cytochrome complex assembly"/>
    <property type="evidence" value="ECO:0007669"/>
    <property type="project" value="UniProtKB-KW"/>
</dbReference>
<protein>
    <recommendedName>
        <fullName evidence="10">Cytochrome c-type biogenesis protein CcmE</fullName>
    </recommendedName>
    <alternativeName>
        <fullName evidence="10">Cytochrome c maturation protein E</fullName>
    </alternativeName>
    <alternativeName>
        <fullName evidence="10">Heme chaperone CcmE</fullName>
    </alternativeName>
</protein>
<gene>
    <name evidence="10" type="primary">ccmE</name>
    <name evidence="10" type="synonym">cycJ</name>
    <name evidence="12" type="ORF">CG50_03380</name>
</gene>
<dbReference type="InterPro" id="IPR012340">
    <property type="entry name" value="NA-bd_OB-fold"/>
</dbReference>
<comment type="similarity">
    <text evidence="10">Belongs to the CcmE/CycJ family.</text>
</comment>
<dbReference type="PANTHER" id="PTHR34128:SF2">
    <property type="entry name" value="CYTOCHROME C-TYPE BIOGENESIS PROTEIN CCME HOMOLOG, MITOCHONDRIAL"/>
    <property type="match status" value="1"/>
</dbReference>
<dbReference type="Gene3D" id="2.40.50.140">
    <property type="entry name" value="Nucleic acid-binding proteins"/>
    <property type="match status" value="1"/>
</dbReference>
<reference evidence="12 13" key="1">
    <citation type="submission" date="2014-03" db="EMBL/GenBank/DDBJ databases">
        <title>Genome of Paenirhodobacter enshiensis DW2-9.</title>
        <authorList>
            <person name="Wang D."/>
            <person name="Wang G."/>
        </authorList>
    </citation>
    <scope>NUCLEOTIDE SEQUENCE [LARGE SCALE GENOMIC DNA]</scope>
    <source>
        <strain evidence="12 13">DW2-9</strain>
    </source>
</reference>
<feature type="topological domain" description="Cytoplasmic" evidence="10">
    <location>
        <begin position="1"/>
        <end position="8"/>
    </location>
</feature>
<dbReference type="Proteomes" id="UP000028824">
    <property type="component" value="Unassembled WGS sequence"/>
</dbReference>
<sequence>MRLKKARRVRLLLFAALSLALATGLMGYALRDGIEYYRTPSQVLSDIPSSSEVFRLGGLVERGSLVRSPGGEIRFRVTDGAASIPVQFSGIPPDLFGEGRGVIAKGRIAAGEFMASEILAKHDETYVPRALAGSAPSGQGTR</sequence>
<evidence type="ECO:0000256" key="4">
    <source>
        <dbReference type="ARBA" id="ARBA00022723"/>
    </source>
</evidence>
<keyword evidence="9 10" id="KW-0472">Membrane</keyword>
<evidence type="ECO:0000256" key="11">
    <source>
        <dbReference type="PIRSR" id="PIRSR604329-50"/>
    </source>
</evidence>
<evidence type="ECO:0000256" key="1">
    <source>
        <dbReference type="ARBA" id="ARBA00004370"/>
    </source>
</evidence>
<evidence type="ECO:0000313" key="12">
    <source>
        <dbReference type="EMBL" id="KFI30762.1"/>
    </source>
</evidence>
<evidence type="ECO:0000256" key="5">
    <source>
        <dbReference type="ARBA" id="ARBA00022748"/>
    </source>
</evidence>
<dbReference type="OrthoDB" id="9793584at2"/>
<feature type="topological domain" description="Extracellular" evidence="10">
    <location>
        <begin position="30"/>
        <end position="142"/>
    </location>
</feature>
<dbReference type="RefSeq" id="WP_036633865.1">
    <property type="nucleotide sequence ID" value="NZ_CAXYYU010000006.1"/>
</dbReference>
<dbReference type="EMBL" id="JFZB01000001">
    <property type="protein sequence ID" value="KFI30762.1"/>
    <property type="molecule type" value="Genomic_DNA"/>
</dbReference>
<name>A0A086Y912_9RHOB</name>
<dbReference type="GO" id="GO:0017003">
    <property type="term" value="P:protein-heme linkage"/>
    <property type="evidence" value="ECO:0007669"/>
    <property type="project" value="UniProtKB-UniRule"/>
</dbReference>